<dbReference type="KEGG" id="pbro:HOP40_13225"/>
<evidence type="ECO:0000313" key="2">
    <source>
        <dbReference type="Proteomes" id="UP000505377"/>
    </source>
</evidence>
<evidence type="ECO:0000313" key="1">
    <source>
        <dbReference type="EMBL" id="QJY46660.1"/>
    </source>
</evidence>
<sequence>MSEYIVTGPCAVVHVGDKIQYLYQGAPLPDGLDADEVKRLEGRGLVGKRDQGDLVVGSAAADKPRRPAASKD</sequence>
<protein>
    <submittedName>
        <fullName evidence="1">Uncharacterized protein</fullName>
    </submittedName>
</protein>
<proteinExistence type="predicted"/>
<organism evidence="1 2">
    <name type="scientific">Pseudonocardia broussonetiae</name>
    <dbReference type="NCBI Taxonomy" id="2736640"/>
    <lineage>
        <taxon>Bacteria</taxon>
        <taxon>Bacillati</taxon>
        <taxon>Actinomycetota</taxon>
        <taxon>Actinomycetes</taxon>
        <taxon>Pseudonocardiales</taxon>
        <taxon>Pseudonocardiaceae</taxon>
        <taxon>Pseudonocardia</taxon>
    </lineage>
</organism>
<dbReference type="Proteomes" id="UP000505377">
    <property type="component" value="Chromosome"/>
</dbReference>
<accession>A0A6M6JHY2</accession>
<keyword evidence="2" id="KW-1185">Reference proteome</keyword>
<dbReference type="EMBL" id="CP053564">
    <property type="protein sequence ID" value="QJY46660.1"/>
    <property type="molecule type" value="Genomic_DNA"/>
</dbReference>
<gene>
    <name evidence="1" type="ORF">HOP40_13225</name>
</gene>
<name>A0A6M6JHY2_9PSEU</name>
<dbReference type="RefSeq" id="WP_172158239.1">
    <property type="nucleotide sequence ID" value="NZ_CP053564.1"/>
</dbReference>
<reference evidence="1 2" key="1">
    <citation type="submission" date="2020-05" db="EMBL/GenBank/DDBJ databases">
        <authorList>
            <person name="Mo P."/>
        </authorList>
    </citation>
    <scope>NUCLEOTIDE SEQUENCE [LARGE SCALE GENOMIC DNA]</scope>
    <source>
        <strain evidence="1 2">Gen01</strain>
    </source>
</reference>
<dbReference type="AlphaFoldDB" id="A0A6M6JHY2"/>